<reference evidence="3" key="2">
    <citation type="journal article" date="2017" name="Nat. Plants">
        <title>The Aegilops tauschii genome reveals multiple impacts of transposons.</title>
        <authorList>
            <person name="Zhao G."/>
            <person name="Zou C."/>
            <person name="Li K."/>
            <person name="Wang K."/>
            <person name="Li T."/>
            <person name="Gao L."/>
            <person name="Zhang X."/>
            <person name="Wang H."/>
            <person name="Yang Z."/>
            <person name="Liu X."/>
            <person name="Jiang W."/>
            <person name="Mao L."/>
            <person name="Kong X."/>
            <person name="Jiao Y."/>
            <person name="Jia J."/>
        </authorList>
    </citation>
    <scope>NUCLEOTIDE SEQUENCE [LARGE SCALE GENOMIC DNA]</scope>
    <source>
        <strain evidence="3">cv. AL8/78</strain>
    </source>
</reference>
<name>A0A452XZR0_AEGTS</name>
<evidence type="ECO:0008006" key="4">
    <source>
        <dbReference type="Google" id="ProtNLM"/>
    </source>
</evidence>
<keyword evidence="3" id="KW-1185">Reference proteome</keyword>
<accession>A0A452XZR0</accession>
<dbReference type="AlphaFoldDB" id="A0A452XZR0"/>
<feature type="compositionally biased region" description="Basic and acidic residues" evidence="1">
    <location>
        <begin position="54"/>
        <end position="69"/>
    </location>
</feature>
<feature type="region of interest" description="Disordered" evidence="1">
    <location>
        <begin position="53"/>
        <end position="83"/>
    </location>
</feature>
<proteinExistence type="predicted"/>
<dbReference type="EnsemblPlants" id="AET1Gv20231000.21">
    <property type="protein sequence ID" value="AET1Gv20231000.21"/>
    <property type="gene ID" value="AET1Gv20231000"/>
</dbReference>
<evidence type="ECO:0000313" key="2">
    <source>
        <dbReference type="EnsemblPlants" id="AET1Gv20231000.21"/>
    </source>
</evidence>
<organism evidence="2 3">
    <name type="scientific">Aegilops tauschii subsp. strangulata</name>
    <name type="common">Goatgrass</name>
    <dbReference type="NCBI Taxonomy" id="200361"/>
    <lineage>
        <taxon>Eukaryota</taxon>
        <taxon>Viridiplantae</taxon>
        <taxon>Streptophyta</taxon>
        <taxon>Embryophyta</taxon>
        <taxon>Tracheophyta</taxon>
        <taxon>Spermatophyta</taxon>
        <taxon>Magnoliopsida</taxon>
        <taxon>Liliopsida</taxon>
        <taxon>Poales</taxon>
        <taxon>Poaceae</taxon>
        <taxon>BOP clade</taxon>
        <taxon>Pooideae</taxon>
        <taxon>Triticodae</taxon>
        <taxon>Triticeae</taxon>
        <taxon>Triticinae</taxon>
        <taxon>Aegilops</taxon>
    </lineage>
</organism>
<dbReference type="Proteomes" id="UP000015105">
    <property type="component" value="Chromosome 1D"/>
</dbReference>
<reference evidence="2" key="4">
    <citation type="submission" date="2019-03" db="UniProtKB">
        <authorList>
            <consortium name="EnsemblPlants"/>
        </authorList>
    </citation>
    <scope>IDENTIFICATION</scope>
</reference>
<dbReference type="Gramene" id="AET1Gv20231000.21">
    <property type="protein sequence ID" value="AET1Gv20231000.21"/>
    <property type="gene ID" value="AET1Gv20231000"/>
</dbReference>
<protein>
    <recommendedName>
        <fullName evidence="4">Zinc finger PMZ-type domain-containing protein</fullName>
    </recommendedName>
</protein>
<evidence type="ECO:0000313" key="3">
    <source>
        <dbReference type="Proteomes" id="UP000015105"/>
    </source>
</evidence>
<reference evidence="2" key="5">
    <citation type="journal article" date="2021" name="G3 (Bethesda)">
        <title>Aegilops tauschii genome assembly Aet v5.0 features greater sequence contiguity and improved annotation.</title>
        <authorList>
            <person name="Wang L."/>
            <person name="Zhu T."/>
            <person name="Rodriguez J.C."/>
            <person name="Deal K.R."/>
            <person name="Dubcovsky J."/>
            <person name="McGuire P.E."/>
            <person name="Lux T."/>
            <person name="Spannagl M."/>
            <person name="Mayer K.F.X."/>
            <person name="Baldrich P."/>
            <person name="Meyers B.C."/>
            <person name="Huo N."/>
            <person name="Gu Y.Q."/>
            <person name="Zhou H."/>
            <person name="Devos K.M."/>
            <person name="Bennetzen J.L."/>
            <person name="Unver T."/>
            <person name="Budak H."/>
            <person name="Gulick P.J."/>
            <person name="Galiba G."/>
            <person name="Kalapos B."/>
            <person name="Nelson D.R."/>
            <person name="Li P."/>
            <person name="You F.M."/>
            <person name="Luo M.C."/>
            <person name="Dvorak J."/>
        </authorList>
    </citation>
    <scope>NUCLEOTIDE SEQUENCE [LARGE SCALE GENOMIC DNA]</scope>
    <source>
        <strain evidence="2">cv. AL8/78</strain>
    </source>
</reference>
<reference evidence="3" key="1">
    <citation type="journal article" date="2014" name="Science">
        <title>Ancient hybridizations among the ancestral genomes of bread wheat.</title>
        <authorList>
            <consortium name="International Wheat Genome Sequencing Consortium,"/>
            <person name="Marcussen T."/>
            <person name="Sandve S.R."/>
            <person name="Heier L."/>
            <person name="Spannagl M."/>
            <person name="Pfeifer M."/>
            <person name="Jakobsen K.S."/>
            <person name="Wulff B.B."/>
            <person name="Steuernagel B."/>
            <person name="Mayer K.F."/>
            <person name="Olsen O.A."/>
        </authorList>
    </citation>
    <scope>NUCLEOTIDE SEQUENCE [LARGE SCALE GENOMIC DNA]</scope>
    <source>
        <strain evidence="3">cv. AL8/78</strain>
    </source>
</reference>
<sequence>MTAMPCNHAVSAIVKAKLQPEDFVDDFFKKAMYKKAYGHIIFPVPGPNLWPRSRTQDIEPPVFRDKELGSNKQRGGKTNLRSQHQEIHLGWHPLLVATANL</sequence>
<reference evidence="2" key="3">
    <citation type="journal article" date="2017" name="Nature">
        <title>Genome sequence of the progenitor of the wheat D genome Aegilops tauschii.</title>
        <authorList>
            <person name="Luo M.C."/>
            <person name="Gu Y.Q."/>
            <person name="Puiu D."/>
            <person name="Wang H."/>
            <person name="Twardziok S.O."/>
            <person name="Deal K.R."/>
            <person name="Huo N."/>
            <person name="Zhu T."/>
            <person name="Wang L."/>
            <person name="Wang Y."/>
            <person name="McGuire P.E."/>
            <person name="Liu S."/>
            <person name="Long H."/>
            <person name="Ramasamy R.K."/>
            <person name="Rodriguez J.C."/>
            <person name="Van S.L."/>
            <person name="Yuan L."/>
            <person name="Wang Z."/>
            <person name="Xia Z."/>
            <person name="Xiao L."/>
            <person name="Anderson O.D."/>
            <person name="Ouyang S."/>
            <person name="Liang Y."/>
            <person name="Zimin A.V."/>
            <person name="Pertea G."/>
            <person name="Qi P."/>
            <person name="Bennetzen J.L."/>
            <person name="Dai X."/>
            <person name="Dawson M.W."/>
            <person name="Muller H.G."/>
            <person name="Kugler K."/>
            <person name="Rivarola-Duarte L."/>
            <person name="Spannagl M."/>
            <person name="Mayer K.F.X."/>
            <person name="Lu F.H."/>
            <person name="Bevan M.W."/>
            <person name="Leroy P."/>
            <person name="Li P."/>
            <person name="You F.M."/>
            <person name="Sun Q."/>
            <person name="Liu Z."/>
            <person name="Lyons E."/>
            <person name="Wicker T."/>
            <person name="Salzberg S.L."/>
            <person name="Devos K.M."/>
            <person name="Dvorak J."/>
        </authorList>
    </citation>
    <scope>NUCLEOTIDE SEQUENCE [LARGE SCALE GENOMIC DNA]</scope>
    <source>
        <strain evidence="2">cv. AL8/78</strain>
    </source>
</reference>
<evidence type="ECO:0000256" key="1">
    <source>
        <dbReference type="SAM" id="MobiDB-lite"/>
    </source>
</evidence>